<protein>
    <submittedName>
        <fullName evidence="3">Carboxyl transferase</fullName>
    </submittedName>
</protein>
<dbReference type="RefSeq" id="WP_308458854.1">
    <property type="nucleotide sequence ID" value="NZ_JAJEPS010000003.1"/>
</dbReference>
<reference evidence="3 4" key="1">
    <citation type="submission" date="2021-10" db="EMBL/GenBank/DDBJ databases">
        <title>Anaerobic single-cell dispensing facilitates the cultivation of human gut bacteria.</title>
        <authorList>
            <person name="Afrizal A."/>
        </authorList>
    </citation>
    <scope>NUCLEOTIDE SEQUENCE [LARGE SCALE GENOMIC DNA]</scope>
    <source>
        <strain evidence="3 4">CLA-AA-H276</strain>
    </source>
</reference>
<gene>
    <name evidence="3" type="ORF">LKD36_04365</name>
</gene>
<dbReference type="InterPro" id="IPR034733">
    <property type="entry name" value="AcCoA_carboxyl_beta"/>
</dbReference>
<dbReference type="InterPro" id="IPR011762">
    <property type="entry name" value="COA_CT_N"/>
</dbReference>
<dbReference type="Gene3D" id="3.90.226.10">
    <property type="entry name" value="2-enoyl-CoA Hydratase, Chain A, domain 1"/>
    <property type="match status" value="2"/>
</dbReference>
<keyword evidence="4" id="KW-1185">Reference proteome</keyword>
<dbReference type="Pfam" id="PF01039">
    <property type="entry name" value="Carboxyl_trans"/>
    <property type="match status" value="1"/>
</dbReference>
<evidence type="ECO:0000259" key="2">
    <source>
        <dbReference type="PROSITE" id="PS50989"/>
    </source>
</evidence>
<proteinExistence type="predicted"/>
<dbReference type="SUPFAM" id="SSF52096">
    <property type="entry name" value="ClpP/crotonase"/>
    <property type="match status" value="2"/>
</dbReference>
<dbReference type="EMBL" id="JAJEPS010000003">
    <property type="protein sequence ID" value="MCC2125410.1"/>
    <property type="molecule type" value="Genomic_DNA"/>
</dbReference>
<keyword evidence="3" id="KW-0808">Transferase</keyword>
<comment type="caution">
    <text evidence="3">The sequence shown here is derived from an EMBL/GenBank/DDBJ whole genome shotgun (WGS) entry which is preliminary data.</text>
</comment>
<organism evidence="3 4">
    <name type="scientific">Hominiventricola filiformis</name>
    <dbReference type="NCBI Taxonomy" id="2885352"/>
    <lineage>
        <taxon>Bacteria</taxon>
        <taxon>Bacillati</taxon>
        <taxon>Bacillota</taxon>
        <taxon>Clostridia</taxon>
        <taxon>Lachnospirales</taxon>
        <taxon>Lachnospiraceae</taxon>
        <taxon>Hominiventricola</taxon>
    </lineage>
</organism>
<evidence type="ECO:0000259" key="1">
    <source>
        <dbReference type="PROSITE" id="PS50980"/>
    </source>
</evidence>
<dbReference type="Proteomes" id="UP001198220">
    <property type="component" value="Unassembled WGS sequence"/>
</dbReference>
<dbReference type="InterPro" id="IPR011763">
    <property type="entry name" value="COA_CT_C"/>
</dbReference>
<accession>A0AAE3A7T6</accession>
<dbReference type="PANTHER" id="PTHR43842:SF2">
    <property type="entry name" value="PROPIONYL-COA CARBOXYLASE BETA CHAIN, MITOCHONDRIAL"/>
    <property type="match status" value="1"/>
</dbReference>
<evidence type="ECO:0000313" key="4">
    <source>
        <dbReference type="Proteomes" id="UP001198220"/>
    </source>
</evidence>
<dbReference type="GO" id="GO:0004658">
    <property type="term" value="F:propionyl-CoA carboxylase activity"/>
    <property type="evidence" value="ECO:0007669"/>
    <property type="project" value="TreeGrafter"/>
</dbReference>
<feature type="domain" description="CoA carboxyltransferase C-terminal" evidence="2">
    <location>
        <begin position="231"/>
        <end position="462"/>
    </location>
</feature>
<dbReference type="GO" id="GO:0016740">
    <property type="term" value="F:transferase activity"/>
    <property type="evidence" value="ECO:0007669"/>
    <property type="project" value="UniProtKB-KW"/>
</dbReference>
<dbReference type="InterPro" id="IPR029045">
    <property type="entry name" value="ClpP/crotonase-like_dom_sf"/>
</dbReference>
<dbReference type="AlphaFoldDB" id="A0AAE3A7T6"/>
<feature type="domain" description="CoA carboxyltransferase N-terminal" evidence="1">
    <location>
        <begin position="1"/>
        <end position="227"/>
    </location>
</feature>
<name>A0AAE3A7T6_9FIRM</name>
<dbReference type="PROSITE" id="PS50980">
    <property type="entry name" value="COA_CT_NTER"/>
    <property type="match status" value="1"/>
</dbReference>
<sequence length="478" mass="50531">MSSTAQNLASSRIAALLDENSFVEIGAAVTARATDFNMNNTDTPSDGVVTGYGVINDSLVYVYSQDASVLGGSMGEMHAKKITRIYDMAMKMGAPVIGLIDCAGLRLQEASDALNAFGELYLKQSLASGVVPQITAVFGNCGGGMAVASAMSDFTFMESKKGKLFVNSPNALAGNDAAKCDTSAAKFQSEEVGIVDVVAEEAELIAQIRELVSMLPANNEDDLSYADCEDDLNRVCADLEASAADPAIALPMISDDGVFFETKAEYGKDMVTGFIKLNGTTVGAVANRSTLYDEEGNAVEQFNAEISARGCEKAASFVKFCDAFNIPVLTLTNAAGFKATKCTEKKIAKAAAALTAAFAEADVPKVNVITGKAFGSAYVTMNSKGLGADMVYAWPNAQIGMMDAKLAVKVMYPEADAKELREKAAAYAELQNSVASAAKRGYVDTVIDAQDTRKYVIGAFEMLFTKREDRPGKKHGTV</sequence>
<dbReference type="PROSITE" id="PS50989">
    <property type="entry name" value="COA_CT_CTER"/>
    <property type="match status" value="1"/>
</dbReference>
<evidence type="ECO:0000313" key="3">
    <source>
        <dbReference type="EMBL" id="MCC2125410.1"/>
    </source>
</evidence>
<dbReference type="PANTHER" id="PTHR43842">
    <property type="entry name" value="PROPIONYL-COA CARBOXYLASE BETA CHAIN"/>
    <property type="match status" value="1"/>
</dbReference>
<dbReference type="InterPro" id="IPR051047">
    <property type="entry name" value="AccD/PCCB"/>
</dbReference>